<feature type="signal peptide" evidence="2">
    <location>
        <begin position="1"/>
        <end position="23"/>
    </location>
</feature>
<evidence type="ECO:0000313" key="4">
    <source>
        <dbReference type="EMBL" id="RSK44722.1"/>
    </source>
</evidence>
<dbReference type="AlphaFoldDB" id="A0A3R9V1K4"/>
<protein>
    <submittedName>
        <fullName evidence="4">PorT family protein</fullName>
    </submittedName>
</protein>
<keyword evidence="5" id="KW-1185">Reference proteome</keyword>
<dbReference type="RefSeq" id="WP_125436882.1">
    <property type="nucleotide sequence ID" value="NZ_RWIU01000002.1"/>
</dbReference>
<proteinExistence type="predicted"/>
<dbReference type="Pfam" id="PF13568">
    <property type="entry name" value="OMP_b-brl_2"/>
    <property type="match status" value="1"/>
</dbReference>
<feature type="chain" id="PRO_5018704901" evidence="2">
    <location>
        <begin position="24"/>
        <end position="249"/>
    </location>
</feature>
<dbReference type="Proteomes" id="UP000270291">
    <property type="component" value="Unassembled WGS sequence"/>
</dbReference>
<dbReference type="EMBL" id="RWIU01000002">
    <property type="protein sequence ID" value="RSK44722.1"/>
    <property type="molecule type" value="Genomic_DNA"/>
</dbReference>
<accession>A0A3R9V1K4</accession>
<name>A0A3R9V1K4_9BACT</name>
<comment type="caution">
    <text evidence="4">The sequence shown here is derived from an EMBL/GenBank/DDBJ whole genome shotgun (WGS) entry which is preliminary data.</text>
</comment>
<evidence type="ECO:0000259" key="3">
    <source>
        <dbReference type="Pfam" id="PF13568"/>
    </source>
</evidence>
<feature type="region of interest" description="Disordered" evidence="1">
    <location>
        <begin position="155"/>
        <end position="179"/>
    </location>
</feature>
<gene>
    <name evidence="4" type="ORF">EI293_09430</name>
</gene>
<organism evidence="4 5">
    <name type="scientific">Hymenobacter perfusus</name>
    <dbReference type="NCBI Taxonomy" id="1236770"/>
    <lineage>
        <taxon>Bacteria</taxon>
        <taxon>Pseudomonadati</taxon>
        <taxon>Bacteroidota</taxon>
        <taxon>Cytophagia</taxon>
        <taxon>Cytophagales</taxon>
        <taxon>Hymenobacteraceae</taxon>
        <taxon>Hymenobacter</taxon>
    </lineage>
</organism>
<dbReference type="OrthoDB" id="949314at2"/>
<evidence type="ECO:0000256" key="1">
    <source>
        <dbReference type="SAM" id="MobiDB-lite"/>
    </source>
</evidence>
<evidence type="ECO:0000313" key="5">
    <source>
        <dbReference type="Proteomes" id="UP000270291"/>
    </source>
</evidence>
<feature type="compositionally biased region" description="Gly residues" evidence="1">
    <location>
        <begin position="155"/>
        <end position="165"/>
    </location>
</feature>
<dbReference type="InterPro" id="IPR025665">
    <property type="entry name" value="Beta-barrel_OMP_2"/>
</dbReference>
<feature type="domain" description="Outer membrane protein beta-barrel" evidence="3">
    <location>
        <begin position="23"/>
        <end position="215"/>
    </location>
</feature>
<reference evidence="4 5" key="1">
    <citation type="submission" date="2018-12" db="EMBL/GenBank/DDBJ databases">
        <authorList>
            <person name="Feng G."/>
            <person name="Zhu H."/>
        </authorList>
    </citation>
    <scope>NUCLEOTIDE SEQUENCE [LARGE SCALE GENOMIC DNA]</scope>
    <source>
        <strain evidence="4 5">LMG 26000</strain>
    </source>
</reference>
<evidence type="ECO:0000256" key="2">
    <source>
        <dbReference type="SAM" id="SignalP"/>
    </source>
</evidence>
<sequence>MNKTFSPILFASALVLAATSAHAQSSFRIGPKVGINQSFGRFEYPGNDYLKVTNSSRSGAEAGLVAQVGLGTHWSVQPAVLYSQKGFSFDEDAYDAPYDYTYHGEYEFRFNYLAVPLNVMYSSQEGGQGLQVFAGPYVGFLLGGKYKSAQNGRYGNGATRGGSGEGDVEAGDTYKNGPKDPYVSQGLDVGLQGGLGYGFGNGLQMQLGYSQGLRELGAKYEAGRTNAKPPTYRSHAFQFSVAYLFGSNK</sequence>
<keyword evidence="2" id="KW-0732">Signal</keyword>